<organism evidence="2 3">
    <name type="scientific">Xylocopa violacea</name>
    <name type="common">Violet carpenter bee</name>
    <name type="synonym">Apis violacea</name>
    <dbReference type="NCBI Taxonomy" id="135666"/>
    <lineage>
        <taxon>Eukaryota</taxon>
        <taxon>Metazoa</taxon>
        <taxon>Ecdysozoa</taxon>
        <taxon>Arthropoda</taxon>
        <taxon>Hexapoda</taxon>
        <taxon>Insecta</taxon>
        <taxon>Pterygota</taxon>
        <taxon>Neoptera</taxon>
        <taxon>Endopterygota</taxon>
        <taxon>Hymenoptera</taxon>
        <taxon>Apocrita</taxon>
        <taxon>Aculeata</taxon>
        <taxon>Apoidea</taxon>
        <taxon>Anthophila</taxon>
        <taxon>Apidae</taxon>
        <taxon>Xylocopa</taxon>
        <taxon>Xylocopa</taxon>
    </lineage>
</organism>
<feature type="transmembrane region" description="Helical" evidence="1">
    <location>
        <begin position="42"/>
        <end position="61"/>
    </location>
</feature>
<keyword evidence="1" id="KW-1133">Transmembrane helix</keyword>
<dbReference type="EMBL" id="CAXAJV020001281">
    <property type="protein sequence ID" value="CAL7933756.1"/>
    <property type="molecule type" value="Genomic_DNA"/>
</dbReference>
<keyword evidence="1" id="KW-0812">Transmembrane</keyword>
<sequence>MTHQTREINRFKFWIIQIISNIKLDQIGWKDFSAEMFTDSNFIVIKSHALVCILSLSLYYYHRGNRKEKDRRTSKDRWKRNLFNQHYFRNI</sequence>
<accession>A0ABP1N048</accession>
<keyword evidence="3" id="KW-1185">Reference proteome</keyword>
<keyword evidence="1" id="KW-0472">Membrane</keyword>
<reference evidence="2 3" key="1">
    <citation type="submission" date="2024-08" db="EMBL/GenBank/DDBJ databases">
        <authorList>
            <person name="Will J Nash"/>
            <person name="Angela Man"/>
            <person name="Seanna McTaggart"/>
            <person name="Kendall Baker"/>
            <person name="Tom Barker"/>
            <person name="Leah Catchpole"/>
            <person name="Alex Durrant"/>
            <person name="Karim Gharbi"/>
            <person name="Naomi Irish"/>
            <person name="Gemy Kaithakottil"/>
            <person name="Debby Ku"/>
            <person name="Aaliyah Providence"/>
            <person name="Felix Shaw"/>
            <person name="David Swarbreck"/>
            <person name="Chris Watkins"/>
            <person name="Ann M. McCartney"/>
            <person name="Giulio Formenti"/>
            <person name="Alice Mouton"/>
            <person name="Noel Vella"/>
            <person name="Bjorn M von Reumont"/>
            <person name="Adriana Vella"/>
            <person name="Wilfried Haerty"/>
        </authorList>
    </citation>
    <scope>NUCLEOTIDE SEQUENCE [LARGE SCALE GENOMIC DNA]</scope>
</reference>
<protein>
    <submittedName>
        <fullName evidence="2">Uncharacterized protein</fullName>
    </submittedName>
</protein>
<comment type="caution">
    <text evidence="2">The sequence shown here is derived from an EMBL/GenBank/DDBJ whole genome shotgun (WGS) entry which is preliminary data.</text>
</comment>
<proteinExistence type="predicted"/>
<evidence type="ECO:0000256" key="1">
    <source>
        <dbReference type="SAM" id="Phobius"/>
    </source>
</evidence>
<dbReference type="Proteomes" id="UP001642520">
    <property type="component" value="Unassembled WGS sequence"/>
</dbReference>
<evidence type="ECO:0000313" key="2">
    <source>
        <dbReference type="EMBL" id="CAL7933756.1"/>
    </source>
</evidence>
<evidence type="ECO:0000313" key="3">
    <source>
        <dbReference type="Proteomes" id="UP001642520"/>
    </source>
</evidence>
<gene>
    <name evidence="2" type="ORF">XYLVIOL_LOCUS622</name>
</gene>
<name>A0ABP1N048_XYLVO</name>